<dbReference type="Gene3D" id="3.10.580.10">
    <property type="entry name" value="CBS-domain"/>
    <property type="match status" value="1"/>
</dbReference>
<dbReference type="SUPFAM" id="SSF54631">
    <property type="entry name" value="CBS-domain pair"/>
    <property type="match status" value="1"/>
</dbReference>
<dbReference type="InterPro" id="IPR000160">
    <property type="entry name" value="GGDEF_dom"/>
</dbReference>
<dbReference type="CDD" id="cd04598">
    <property type="entry name" value="CBS_pair_GGDEF_EAL"/>
    <property type="match status" value="1"/>
</dbReference>
<dbReference type="PROSITE" id="PS51371">
    <property type="entry name" value="CBS"/>
    <property type="match status" value="1"/>
</dbReference>
<dbReference type="PROSITE" id="PS50883">
    <property type="entry name" value="EAL"/>
    <property type="match status" value="1"/>
</dbReference>
<name>A0ABQ3GW78_9NEIS</name>
<dbReference type="PANTHER" id="PTHR33121">
    <property type="entry name" value="CYCLIC DI-GMP PHOSPHODIESTERASE PDEF"/>
    <property type="match status" value="1"/>
</dbReference>
<sequence>MSHGRDILRADLEQIIAQGRLNALFQPIASMRDGEAFGYEGLVRGPSTSFLHSPINLFRVAEESGLLAQLDFACRRTVVAAFVRERLPGKLFLNVCPATLIHPDFRPGATLEILRDVGLSPQRVVIELTETQPTHDYDLLKEALLHYREMGFRIAIDDLGEGFSGLRLWSELKPEYVKIDKYFIQGLTQDAQKRQFVRSIHHIALNTGTRVVAEGIETPDELDVVRRIGISLAQGYLIGRPQASPPQRLALEFDGVERPQLGSGRQGCAGDLLVDVPRVSPDEPAKAIYRRFADDATLYALPVVDGMRPVGLLKRHEVLELFARPFTPELFGNRPCSVLMDRSPLIVEASTSLQELSQLVTAAERRYLADGFIITSQAHYLGMGTGHDLMRAMTELQVRAARHANPLTLLPGNVPIQERIERWLAERHPFTVAYFDLDHFKPYNDIYGYACGDALIQLCGETLLASTDPVRDFVGHIGGDDFVVLFRSDDAQARCQSALMQFEQALSRHFSAEHLAAGGYSAADRRGAMQRYPLVSLSAGLVDVVPGDFASHHEVAAAAASAKSLAKREPGSTLFIERRSGPHAPAWSVAA</sequence>
<dbReference type="PANTHER" id="PTHR33121:SF76">
    <property type="entry name" value="SIGNALING PROTEIN"/>
    <property type="match status" value="1"/>
</dbReference>
<feature type="domain" description="EAL" evidence="2">
    <location>
        <begin position="5"/>
        <end position="255"/>
    </location>
</feature>
<comment type="caution">
    <text evidence="5">The sequence shown here is derived from an EMBL/GenBank/DDBJ whole genome shotgun (WGS) entry which is preliminary data.</text>
</comment>
<dbReference type="InterPro" id="IPR035919">
    <property type="entry name" value="EAL_sf"/>
</dbReference>
<dbReference type="Pfam" id="PF00571">
    <property type="entry name" value="CBS"/>
    <property type="match status" value="1"/>
</dbReference>
<evidence type="ECO:0000313" key="6">
    <source>
        <dbReference type="Proteomes" id="UP000604737"/>
    </source>
</evidence>
<keyword evidence="6" id="KW-1185">Reference proteome</keyword>
<dbReference type="Pfam" id="PF00563">
    <property type="entry name" value="EAL"/>
    <property type="match status" value="1"/>
</dbReference>
<dbReference type="NCBIfam" id="TIGR00254">
    <property type="entry name" value="GGDEF"/>
    <property type="match status" value="1"/>
</dbReference>
<keyword evidence="1" id="KW-0129">CBS domain</keyword>
<dbReference type="SUPFAM" id="SSF141868">
    <property type="entry name" value="EAL domain-like"/>
    <property type="match status" value="1"/>
</dbReference>
<dbReference type="InterPro" id="IPR029787">
    <property type="entry name" value="Nucleotide_cyclase"/>
</dbReference>
<dbReference type="Proteomes" id="UP000604737">
    <property type="component" value="Unassembled WGS sequence"/>
</dbReference>
<dbReference type="CDD" id="cd01949">
    <property type="entry name" value="GGDEF"/>
    <property type="match status" value="1"/>
</dbReference>
<evidence type="ECO:0000313" key="5">
    <source>
        <dbReference type="EMBL" id="GHD55332.1"/>
    </source>
</evidence>
<evidence type="ECO:0000259" key="2">
    <source>
        <dbReference type="PROSITE" id="PS50883"/>
    </source>
</evidence>
<evidence type="ECO:0000256" key="1">
    <source>
        <dbReference type="PROSITE-ProRule" id="PRU00703"/>
    </source>
</evidence>
<evidence type="ECO:0000259" key="4">
    <source>
        <dbReference type="PROSITE" id="PS51371"/>
    </source>
</evidence>
<dbReference type="SMART" id="SM00052">
    <property type="entry name" value="EAL"/>
    <property type="match status" value="1"/>
</dbReference>
<protein>
    <submittedName>
        <fullName evidence="5">Diguanylate cyclase</fullName>
    </submittedName>
</protein>
<dbReference type="EMBL" id="BMYO01000001">
    <property type="protein sequence ID" value="GHD55332.1"/>
    <property type="molecule type" value="Genomic_DNA"/>
</dbReference>
<feature type="domain" description="GGDEF" evidence="3">
    <location>
        <begin position="428"/>
        <end position="579"/>
    </location>
</feature>
<dbReference type="RefSeq" id="WP_189458179.1">
    <property type="nucleotide sequence ID" value="NZ_BMYO01000001.1"/>
</dbReference>
<dbReference type="CDD" id="cd01948">
    <property type="entry name" value="EAL"/>
    <property type="match status" value="1"/>
</dbReference>
<dbReference type="InterPro" id="IPR043128">
    <property type="entry name" value="Rev_trsase/Diguanyl_cyclase"/>
</dbReference>
<accession>A0ABQ3GW78</accession>
<dbReference type="Gene3D" id="3.30.70.270">
    <property type="match status" value="1"/>
</dbReference>
<proteinExistence type="predicted"/>
<dbReference type="InterPro" id="IPR046342">
    <property type="entry name" value="CBS_dom_sf"/>
</dbReference>
<dbReference type="InterPro" id="IPR001633">
    <property type="entry name" value="EAL_dom"/>
</dbReference>
<gene>
    <name evidence="5" type="ORF">GCM10007350_00840</name>
</gene>
<dbReference type="SUPFAM" id="SSF55073">
    <property type="entry name" value="Nucleotide cyclase"/>
    <property type="match status" value="1"/>
</dbReference>
<dbReference type="InterPro" id="IPR050706">
    <property type="entry name" value="Cyclic-di-GMP_PDE-like"/>
</dbReference>
<dbReference type="InterPro" id="IPR000644">
    <property type="entry name" value="CBS_dom"/>
</dbReference>
<reference evidence="6" key="1">
    <citation type="journal article" date="2019" name="Int. J. Syst. Evol. Microbiol.">
        <title>The Global Catalogue of Microorganisms (GCM) 10K type strain sequencing project: providing services to taxonomists for standard genome sequencing and annotation.</title>
        <authorList>
            <consortium name="The Broad Institute Genomics Platform"/>
            <consortium name="The Broad Institute Genome Sequencing Center for Infectious Disease"/>
            <person name="Wu L."/>
            <person name="Ma J."/>
        </authorList>
    </citation>
    <scope>NUCLEOTIDE SEQUENCE [LARGE SCALE GENOMIC DNA]</scope>
    <source>
        <strain evidence="6">KCTC 23701</strain>
    </source>
</reference>
<evidence type="ECO:0000259" key="3">
    <source>
        <dbReference type="PROSITE" id="PS50887"/>
    </source>
</evidence>
<organism evidence="5 6">
    <name type="scientific">Jeongeupia chitinilytica</name>
    <dbReference type="NCBI Taxonomy" id="1041641"/>
    <lineage>
        <taxon>Bacteria</taxon>
        <taxon>Pseudomonadati</taxon>
        <taxon>Pseudomonadota</taxon>
        <taxon>Betaproteobacteria</taxon>
        <taxon>Neisseriales</taxon>
        <taxon>Chitinibacteraceae</taxon>
        <taxon>Jeongeupia</taxon>
    </lineage>
</organism>
<dbReference type="PROSITE" id="PS50887">
    <property type="entry name" value="GGDEF"/>
    <property type="match status" value="1"/>
</dbReference>
<dbReference type="Pfam" id="PF00990">
    <property type="entry name" value="GGDEF"/>
    <property type="match status" value="1"/>
</dbReference>
<dbReference type="SMART" id="SM00267">
    <property type="entry name" value="GGDEF"/>
    <property type="match status" value="1"/>
</dbReference>
<feature type="domain" description="CBS" evidence="4">
    <location>
        <begin position="272"/>
        <end position="329"/>
    </location>
</feature>
<dbReference type="Gene3D" id="3.20.20.450">
    <property type="entry name" value="EAL domain"/>
    <property type="match status" value="1"/>
</dbReference>